<sequence length="367" mass="40216">MLHVSLGGVCLGAGFFASVAHAQVKKIPSFAPFGLYEPSKIENDGTRDGRYDIRKTVAQIAPDNPANLNGNFFLIWITTTTGHKYHYTTAPTIFSGFLTGIYEVVDLNDPKNITAFGATAFGETGVYLFEYWNITTPFQSVFSSLDGDNFTDIHITSNFAGVVLDMTVQPTGKNLYVLGTGGLGLPAPPGSVDYATVPSGFSWYWGNPNMRYSGTITVNGETMEVDAANTFGYYEPQWGVLDLSAGYAAFWLWFPHGQFLHSWVGYPYPADPSRIVPNFATLWHPDGTHESLATMFELSVTAKKGKFMIPQLPKAGEVRRQGSPVGATIIEVYTQGEGSWEGKETTFRGHLEQLPCGLTECPNLREP</sequence>
<reference evidence="2" key="1">
    <citation type="submission" date="2021-07" db="EMBL/GenBank/DDBJ databases">
        <title>Elsinoe batatas strain:CRI-CJ2 Genome sequencing and assembly.</title>
        <authorList>
            <person name="Huang L."/>
        </authorList>
    </citation>
    <scope>NUCLEOTIDE SEQUENCE</scope>
    <source>
        <strain evidence="2">CRI-CJ2</strain>
    </source>
</reference>
<dbReference type="SUPFAM" id="SSF159245">
    <property type="entry name" value="AttH-like"/>
    <property type="match status" value="1"/>
</dbReference>
<name>A0A8K0PHY3_9PEZI</name>
<dbReference type="InterPro" id="IPR053112">
    <property type="entry name" value="Fungal_Dehydratase/Hydratase"/>
</dbReference>
<protein>
    <submittedName>
        <fullName evidence="2">Uncharacterized protein</fullName>
    </submittedName>
</protein>
<evidence type="ECO:0000313" key="2">
    <source>
        <dbReference type="EMBL" id="KAG8630541.1"/>
    </source>
</evidence>
<dbReference type="Proteomes" id="UP000809789">
    <property type="component" value="Unassembled WGS sequence"/>
</dbReference>
<comment type="caution">
    <text evidence="2">The sequence shown here is derived from an EMBL/GenBank/DDBJ whole genome shotgun (WGS) entry which is preliminary data.</text>
</comment>
<gene>
    <name evidence="2" type="ORF">KVT40_002160</name>
</gene>
<dbReference type="OrthoDB" id="5295747at2759"/>
<keyword evidence="3" id="KW-1185">Reference proteome</keyword>
<keyword evidence="1" id="KW-0732">Signal</keyword>
<accession>A0A8K0PHY3</accession>
<dbReference type="PANTHER" id="PTHR40617:SF1">
    <property type="entry name" value="ATTH DOMAIN-CONTAINING PROTEIN-RELATED"/>
    <property type="match status" value="1"/>
</dbReference>
<proteinExistence type="predicted"/>
<evidence type="ECO:0000313" key="3">
    <source>
        <dbReference type="Proteomes" id="UP000809789"/>
    </source>
</evidence>
<dbReference type="AlphaFoldDB" id="A0A8K0PHY3"/>
<feature type="signal peptide" evidence="1">
    <location>
        <begin position="1"/>
        <end position="22"/>
    </location>
</feature>
<dbReference type="EMBL" id="JAESVG020000002">
    <property type="protein sequence ID" value="KAG8630541.1"/>
    <property type="molecule type" value="Genomic_DNA"/>
</dbReference>
<feature type="chain" id="PRO_5035468726" evidence="1">
    <location>
        <begin position="23"/>
        <end position="367"/>
    </location>
</feature>
<dbReference type="PANTHER" id="PTHR40617">
    <property type="entry name" value="TERPENE CYCLASE ASQC"/>
    <property type="match status" value="1"/>
</dbReference>
<evidence type="ECO:0000256" key="1">
    <source>
        <dbReference type="SAM" id="SignalP"/>
    </source>
</evidence>
<organism evidence="2 3">
    <name type="scientific">Elsinoe batatas</name>
    <dbReference type="NCBI Taxonomy" id="2601811"/>
    <lineage>
        <taxon>Eukaryota</taxon>
        <taxon>Fungi</taxon>
        <taxon>Dikarya</taxon>
        <taxon>Ascomycota</taxon>
        <taxon>Pezizomycotina</taxon>
        <taxon>Dothideomycetes</taxon>
        <taxon>Dothideomycetidae</taxon>
        <taxon>Myriangiales</taxon>
        <taxon>Elsinoaceae</taxon>
        <taxon>Elsinoe</taxon>
    </lineage>
</organism>